<organism evidence="3 4">
    <name type="scientific">Pisum sativum</name>
    <name type="common">Garden pea</name>
    <name type="synonym">Lathyrus oleraceus</name>
    <dbReference type="NCBI Taxonomy" id="3888"/>
    <lineage>
        <taxon>Eukaryota</taxon>
        <taxon>Viridiplantae</taxon>
        <taxon>Streptophyta</taxon>
        <taxon>Embryophyta</taxon>
        <taxon>Tracheophyta</taxon>
        <taxon>Spermatophyta</taxon>
        <taxon>Magnoliopsida</taxon>
        <taxon>eudicotyledons</taxon>
        <taxon>Gunneridae</taxon>
        <taxon>Pentapetalae</taxon>
        <taxon>rosids</taxon>
        <taxon>fabids</taxon>
        <taxon>Fabales</taxon>
        <taxon>Fabaceae</taxon>
        <taxon>Papilionoideae</taxon>
        <taxon>50 kb inversion clade</taxon>
        <taxon>NPAAA clade</taxon>
        <taxon>Hologalegina</taxon>
        <taxon>IRL clade</taxon>
        <taxon>Fabeae</taxon>
        <taxon>Lathyrus</taxon>
    </lineage>
</organism>
<evidence type="ECO:0000256" key="1">
    <source>
        <dbReference type="SAM" id="MobiDB-lite"/>
    </source>
</evidence>
<dbReference type="PANTHER" id="PTHR31066">
    <property type="entry name" value="OS05G0427100 PROTEIN-RELATED"/>
    <property type="match status" value="1"/>
</dbReference>
<accession>A0A9D4YDC4</accession>
<dbReference type="SUPFAM" id="SSF54277">
    <property type="entry name" value="CAD &amp; PB1 domains"/>
    <property type="match status" value="1"/>
</dbReference>
<dbReference type="Gene3D" id="3.10.20.90">
    <property type="entry name" value="Phosphatidylinositol 3-kinase Catalytic Subunit, Chain A, domain 1"/>
    <property type="match status" value="1"/>
</dbReference>
<protein>
    <recommendedName>
        <fullName evidence="2">PB1 domain-containing protein</fullName>
    </recommendedName>
</protein>
<name>A0A9D4YDC4_PEA</name>
<evidence type="ECO:0000259" key="2">
    <source>
        <dbReference type="SMART" id="SM00666"/>
    </source>
</evidence>
<feature type="compositionally biased region" description="Polar residues" evidence="1">
    <location>
        <begin position="1"/>
        <end position="18"/>
    </location>
</feature>
<dbReference type="OrthoDB" id="1938580at2759"/>
<dbReference type="AlphaFoldDB" id="A0A9D4YDC4"/>
<proteinExistence type="predicted"/>
<dbReference type="EMBL" id="JAMSHJ010000002">
    <property type="protein sequence ID" value="KAI5435445.1"/>
    <property type="molecule type" value="Genomic_DNA"/>
</dbReference>
<dbReference type="InterPro" id="IPR000270">
    <property type="entry name" value="PB1_dom"/>
</dbReference>
<dbReference type="CDD" id="cd06410">
    <property type="entry name" value="PB1_UP2"/>
    <property type="match status" value="1"/>
</dbReference>
<dbReference type="Gramene" id="Psat02G0203400-T1">
    <property type="protein sequence ID" value="KAI5435445.1"/>
    <property type="gene ID" value="KIW84_022034"/>
</dbReference>
<feature type="domain" description="PB1" evidence="2">
    <location>
        <begin position="55"/>
        <end position="143"/>
    </location>
</feature>
<dbReference type="SMART" id="SM00666">
    <property type="entry name" value="PB1"/>
    <property type="match status" value="1"/>
</dbReference>
<dbReference type="InterPro" id="IPR053198">
    <property type="entry name" value="Gynoecium_Dev_Regulator"/>
</dbReference>
<evidence type="ECO:0000313" key="4">
    <source>
        <dbReference type="Proteomes" id="UP001058974"/>
    </source>
</evidence>
<reference evidence="3 4" key="1">
    <citation type="journal article" date="2022" name="Nat. Genet.">
        <title>Improved pea reference genome and pan-genome highlight genomic features and evolutionary characteristics.</title>
        <authorList>
            <person name="Yang T."/>
            <person name="Liu R."/>
            <person name="Luo Y."/>
            <person name="Hu S."/>
            <person name="Wang D."/>
            <person name="Wang C."/>
            <person name="Pandey M.K."/>
            <person name="Ge S."/>
            <person name="Xu Q."/>
            <person name="Li N."/>
            <person name="Li G."/>
            <person name="Huang Y."/>
            <person name="Saxena R.K."/>
            <person name="Ji Y."/>
            <person name="Li M."/>
            <person name="Yan X."/>
            <person name="He Y."/>
            <person name="Liu Y."/>
            <person name="Wang X."/>
            <person name="Xiang C."/>
            <person name="Varshney R.K."/>
            <person name="Ding H."/>
            <person name="Gao S."/>
            <person name="Zong X."/>
        </authorList>
    </citation>
    <scope>NUCLEOTIDE SEQUENCE [LARGE SCALE GENOMIC DNA]</scope>
    <source>
        <strain evidence="3 4">cv. Zhongwan 6</strain>
    </source>
</reference>
<sequence>MENHYSSHPNSRDSSPTSRELLEIDHRSSFDEPPPSNTKRVKLICSFGGKIQPRPHDGHFSYIGGDTKILAVDRNVKLSHLIGKLTAMADSDVCFKYQLPGEDLDALISVCNEDDLDYMMIEYDRMCRASPKPARLRLFLFPSPVKNHSSNASFDSTNSAMNLAAAEDSKSEGKWFVDALNSVSVPAMEDSFPPPPPPEMNPDYLFGLDKPYSPSPEAKQTEVPETVPDFASKDTECESETVRETEIQEMKRMQTVNDHQQMNFNGENGRVNGCVVYSQENTETEMPLVTTPPFQAVNDEQKINSDGENSRVNGGVDSYSQENTETEMPLVTTPPAEAVNDEQQMNLDGENGGVNGYADCYTQENTETEMPLVTAVPVQAPAPVHSGSVQFQAPGPASVQSSFSPMIPNVVSAYSTGYLNEPIPVYLIQTRSGLYQAVRPVIGPTGQPVYFAYTQIGNEFGYNGSGVPGMVSERGYSNGSYGQAFQSQAAVAGVDSWN</sequence>
<evidence type="ECO:0000313" key="3">
    <source>
        <dbReference type="EMBL" id="KAI5435445.1"/>
    </source>
</evidence>
<dbReference type="PANTHER" id="PTHR31066:SF85">
    <property type="entry name" value="OS02G0809100 PROTEIN"/>
    <property type="match status" value="1"/>
</dbReference>
<gene>
    <name evidence="3" type="ORF">KIW84_022034</name>
</gene>
<dbReference type="Pfam" id="PF00564">
    <property type="entry name" value="PB1"/>
    <property type="match status" value="1"/>
</dbReference>
<keyword evidence="4" id="KW-1185">Reference proteome</keyword>
<feature type="compositionally biased region" description="Basic and acidic residues" evidence="1">
    <location>
        <begin position="20"/>
        <end position="30"/>
    </location>
</feature>
<feature type="region of interest" description="Disordered" evidence="1">
    <location>
        <begin position="1"/>
        <end position="37"/>
    </location>
</feature>
<dbReference type="Proteomes" id="UP001058974">
    <property type="component" value="Chromosome 2"/>
</dbReference>
<comment type="caution">
    <text evidence="3">The sequence shown here is derived from an EMBL/GenBank/DDBJ whole genome shotgun (WGS) entry which is preliminary data.</text>
</comment>